<dbReference type="InterPro" id="IPR044103">
    <property type="entry name" value="GAT_LSB5"/>
</dbReference>
<dbReference type="AlphaFoldDB" id="A0A3N4M6Z9"/>
<dbReference type="EMBL" id="ML121527">
    <property type="protein sequence ID" value="RPB29538.1"/>
    <property type="molecule type" value="Genomic_DNA"/>
</dbReference>
<dbReference type="PROSITE" id="PS50179">
    <property type="entry name" value="VHS"/>
    <property type="match status" value="1"/>
</dbReference>
<sequence>MYLPVPLPVPIPRYLIPEDCRLLLPFSSCHWNPTPALASAVASLVTQAGRDPLSASPSLSSTSVFPNVGSRGGCESGSGSGSRSGRRHSLIERLNFKKKPYTAVTVQVDRLTSENYEENEVSGIPDLIESIRLQDSGPSEASRAIRKKLKYGNVHRQLRALTILDALIANAGKSFQRTFADEPLLERLRIAATDSMSVHEVRAKCKILFAQWAINYKNTQGLQSIASLYQQLPQRRRPQPKPRDPSPDENDSPTSPTTRGNHSTTSGSSRTNIGNSNARRAGVFGVTTTIEATGPASTSPAFRYTKSRKTPRSTPFNLEKEKPQLIQSLASVSIATTNLTNSLKLINREKERPSENAEVMNKFEACKELRRTVLRYIQHVESEQFLGSLIHANEELVGALSLFMRLDKPIEEDSDSEDEWNGPIDRSVTEGMGEMSFGGKGKGQGFWHGEHGEHGQREEEEEGAEEDDDPDNPFGDANEVEDFDKEGVTWKVI</sequence>
<organism evidence="4 5">
    <name type="scientific">Terfezia boudieri ATCC MYA-4762</name>
    <dbReference type="NCBI Taxonomy" id="1051890"/>
    <lineage>
        <taxon>Eukaryota</taxon>
        <taxon>Fungi</taxon>
        <taxon>Dikarya</taxon>
        <taxon>Ascomycota</taxon>
        <taxon>Pezizomycotina</taxon>
        <taxon>Pezizomycetes</taxon>
        <taxon>Pezizales</taxon>
        <taxon>Pezizaceae</taxon>
        <taxon>Terfezia</taxon>
    </lineage>
</organism>
<dbReference type="CDD" id="cd14232">
    <property type="entry name" value="GAT_LSB5"/>
    <property type="match status" value="1"/>
</dbReference>
<dbReference type="GO" id="GO:0043130">
    <property type="term" value="F:ubiquitin binding"/>
    <property type="evidence" value="ECO:0007669"/>
    <property type="project" value="InterPro"/>
</dbReference>
<feature type="compositionally biased region" description="Polar residues" evidence="2">
    <location>
        <begin position="252"/>
        <end position="278"/>
    </location>
</feature>
<dbReference type="CDD" id="cd16980">
    <property type="entry name" value="VHS_Lsb5"/>
    <property type="match status" value="1"/>
</dbReference>
<dbReference type="Proteomes" id="UP000267821">
    <property type="component" value="Unassembled WGS sequence"/>
</dbReference>
<dbReference type="SUPFAM" id="SSF48464">
    <property type="entry name" value="ENTH/VHS domain"/>
    <property type="match status" value="1"/>
</dbReference>
<feature type="compositionally biased region" description="Low complexity" evidence="2">
    <location>
        <begin position="52"/>
        <end position="63"/>
    </location>
</feature>
<dbReference type="PANTHER" id="PTHR47789">
    <property type="entry name" value="LAS SEVENTEEN-BINDING PROTEIN 5"/>
    <property type="match status" value="1"/>
</dbReference>
<dbReference type="SUPFAM" id="SSF89009">
    <property type="entry name" value="GAT-like domain"/>
    <property type="match status" value="1"/>
</dbReference>
<dbReference type="GO" id="GO:0007015">
    <property type="term" value="P:actin filament organization"/>
    <property type="evidence" value="ECO:0007669"/>
    <property type="project" value="InterPro"/>
</dbReference>
<evidence type="ECO:0000313" key="4">
    <source>
        <dbReference type="EMBL" id="RPB29538.1"/>
    </source>
</evidence>
<dbReference type="STRING" id="1051890.A0A3N4M6Z9"/>
<dbReference type="GO" id="GO:0051666">
    <property type="term" value="P:actin cortical patch localization"/>
    <property type="evidence" value="ECO:0007669"/>
    <property type="project" value="TreeGrafter"/>
</dbReference>
<feature type="compositionally biased region" description="Gly residues" evidence="2">
    <location>
        <begin position="436"/>
        <end position="446"/>
    </location>
</feature>
<feature type="region of interest" description="Disordered" evidence="2">
    <location>
        <begin position="233"/>
        <end position="316"/>
    </location>
</feature>
<evidence type="ECO:0000256" key="2">
    <source>
        <dbReference type="SAM" id="MobiDB-lite"/>
    </source>
</evidence>
<evidence type="ECO:0000259" key="3">
    <source>
        <dbReference type="PROSITE" id="PS50179"/>
    </source>
</evidence>
<dbReference type="OrthoDB" id="10068368at2759"/>
<name>A0A3N4M6Z9_9PEZI</name>
<evidence type="ECO:0000313" key="5">
    <source>
        <dbReference type="Proteomes" id="UP000267821"/>
    </source>
</evidence>
<dbReference type="GO" id="GO:0030479">
    <property type="term" value="C:actin cortical patch"/>
    <property type="evidence" value="ECO:0007669"/>
    <property type="project" value="TreeGrafter"/>
</dbReference>
<feature type="compositionally biased region" description="Acidic residues" evidence="2">
    <location>
        <begin position="458"/>
        <end position="471"/>
    </location>
</feature>
<protein>
    <recommendedName>
        <fullName evidence="3">VHS domain-containing protein</fullName>
    </recommendedName>
</protein>
<feature type="compositionally biased region" description="Basic and acidic residues" evidence="2">
    <location>
        <begin position="448"/>
        <end position="457"/>
    </location>
</feature>
<keyword evidence="5" id="KW-1185">Reference proteome</keyword>
<dbReference type="Gene3D" id="1.20.58.160">
    <property type="match status" value="1"/>
</dbReference>
<dbReference type="GO" id="GO:0006897">
    <property type="term" value="P:endocytosis"/>
    <property type="evidence" value="ECO:0007669"/>
    <property type="project" value="InterPro"/>
</dbReference>
<dbReference type="InParanoid" id="A0A3N4M6Z9"/>
<feature type="compositionally biased region" description="Polar residues" evidence="2">
    <location>
        <begin position="286"/>
        <end position="300"/>
    </location>
</feature>
<feature type="compositionally biased region" description="Gly residues" evidence="2">
    <location>
        <begin position="70"/>
        <end position="82"/>
    </location>
</feature>
<comment type="subunit">
    <text evidence="1">Component of the ESCRT-0 complex composed of HSE1 and VPS27.</text>
</comment>
<reference evidence="4 5" key="1">
    <citation type="journal article" date="2018" name="Nat. Ecol. Evol.">
        <title>Pezizomycetes genomes reveal the molecular basis of ectomycorrhizal truffle lifestyle.</title>
        <authorList>
            <person name="Murat C."/>
            <person name="Payen T."/>
            <person name="Noel B."/>
            <person name="Kuo A."/>
            <person name="Morin E."/>
            <person name="Chen J."/>
            <person name="Kohler A."/>
            <person name="Krizsan K."/>
            <person name="Balestrini R."/>
            <person name="Da Silva C."/>
            <person name="Montanini B."/>
            <person name="Hainaut M."/>
            <person name="Levati E."/>
            <person name="Barry K.W."/>
            <person name="Belfiori B."/>
            <person name="Cichocki N."/>
            <person name="Clum A."/>
            <person name="Dockter R.B."/>
            <person name="Fauchery L."/>
            <person name="Guy J."/>
            <person name="Iotti M."/>
            <person name="Le Tacon F."/>
            <person name="Lindquist E.A."/>
            <person name="Lipzen A."/>
            <person name="Malagnac F."/>
            <person name="Mello A."/>
            <person name="Molinier V."/>
            <person name="Miyauchi S."/>
            <person name="Poulain J."/>
            <person name="Riccioni C."/>
            <person name="Rubini A."/>
            <person name="Sitrit Y."/>
            <person name="Splivallo R."/>
            <person name="Traeger S."/>
            <person name="Wang M."/>
            <person name="Zifcakova L."/>
            <person name="Wipf D."/>
            <person name="Zambonelli A."/>
            <person name="Paolocci F."/>
            <person name="Nowrousian M."/>
            <person name="Ottonello S."/>
            <person name="Baldrian P."/>
            <person name="Spatafora J.W."/>
            <person name="Henrissat B."/>
            <person name="Nagy L.G."/>
            <person name="Aury J.M."/>
            <person name="Wincker P."/>
            <person name="Grigoriev I.V."/>
            <person name="Bonfante P."/>
            <person name="Martin F.M."/>
        </authorList>
    </citation>
    <scope>NUCLEOTIDE SEQUENCE [LARGE SCALE GENOMIC DNA]</scope>
    <source>
        <strain evidence="4 5">ATCC MYA-4762</strain>
    </source>
</reference>
<evidence type="ECO:0000256" key="1">
    <source>
        <dbReference type="ARBA" id="ARBA00011446"/>
    </source>
</evidence>
<dbReference type="Gene3D" id="1.25.40.90">
    <property type="match status" value="1"/>
</dbReference>
<dbReference type="Pfam" id="PF00790">
    <property type="entry name" value="VHS"/>
    <property type="match status" value="1"/>
</dbReference>
<gene>
    <name evidence="4" type="ORF">L211DRAFT_832247</name>
</gene>
<feature type="region of interest" description="Disordered" evidence="2">
    <location>
        <begin position="411"/>
        <end position="493"/>
    </location>
</feature>
<dbReference type="GO" id="GO:0007034">
    <property type="term" value="P:vacuolar transport"/>
    <property type="evidence" value="ECO:0007669"/>
    <property type="project" value="UniProtKB-ARBA"/>
</dbReference>
<feature type="region of interest" description="Disordered" evidence="2">
    <location>
        <begin position="52"/>
        <end position="86"/>
    </location>
</feature>
<dbReference type="InterPro" id="IPR038425">
    <property type="entry name" value="GAT_sf"/>
</dbReference>
<dbReference type="InterPro" id="IPR002014">
    <property type="entry name" value="VHS_dom"/>
</dbReference>
<feature type="domain" description="VHS" evidence="3">
    <location>
        <begin position="111"/>
        <end position="240"/>
    </location>
</feature>
<dbReference type="SMART" id="SM00288">
    <property type="entry name" value="VHS"/>
    <property type="match status" value="1"/>
</dbReference>
<dbReference type="PANTHER" id="PTHR47789:SF1">
    <property type="entry name" value="LAS SEVENTEEN-BINDING PROTEIN 5"/>
    <property type="match status" value="1"/>
</dbReference>
<dbReference type="InterPro" id="IPR008942">
    <property type="entry name" value="ENTH_VHS"/>
</dbReference>
<accession>A0A3N4M6Z9</accession>
<proteinExistence type="predicted"/>
<dbReference type="GO" id="GO:0035091">
    <property type="term" value="F:phosphatidylinositol binding"/>
    <property type="evidence" value="ECO:0007669"/>
    <property type="project" value="InterPro"/>
</dbReference>
<dbReference type="InterPro" id="IPR045007">
    <property type="entry name" value="LSB5"/>
</dbReference>
<dbReference type="FunCoup" id="A0A3N4M6Z9">
    <property type="interactions" value="16"/>
</dbReference>